<reference evidence="2 3" key="1">
    <citation type="journal article" date="2019" name="Int. J. Syst. Evol. Microbiol.">
        <title>The Global Catalogue of Microorganisms (GCM) 10K type strain sequencing project: providing services to taxonomists for standard genome sequencing and annotation.</title>
        <authorList>
            <consortium name="The Broad Institute Genomics Platform"/>
            <consortium name="The Broad Institute Genome Sequencing Center for Infectious Disease"/>
            <person name="Wu L."/>
            <person name="Ma J."/>
        </authorList>
    </citation>
    <scope>NUCLEOTIDE SEQUENCE [LARGE SCALE GENOMIC DNA]</scope>
    <source>
        <strain evidence="2 3">CGMCC 1.12124</strain>
    </source>
</reference>
<sequence>MHPASRATKLPRETCPGCEKSFKRVGSHWARGNCSYPEIPTYLREILIGCLMGDGSVPKTNDGSHGSFRLPMVNRQFLEWFDHEMGILSTGVNLKKTAQELARHNRDSGFSPKAKAENYHDMYTVVSRSHPFMRSLRRWYRSGEKRFPGGLSLTPRIARMWYACDGYLDVQEYGQPRAAIRIRNRDERQDFLLNLFEEVDLSPTYNRETIRFGVEGTRSFLDWMGNPPPGFEYKWVLDSRERYDRLKAQAYGEARAL</sequence>
<dbReference type="InterPro" id="IPR004860">
    <property type="entry name" value="LAGLIDADG_dom"/>
</dbReference>
<feature type="domain" description="Homing endonuclease LAGLIDADG" evidence="1">
    <location>
        <begin position="44"/>
        <end position="183"/>
    </location>
</feature>
<evidence type="ECO:0000259" key="1">
    <source>
        <dbReference type="Pfam" id="PF03161"/>
    </source>
</evidence>
<keyword evidence="3" id="KW-1185">Reference proteome</keyword>
<accession>A0ABD5R087</accession>
<dbReference type="Proteomes" id="UP001596118">
    <property type="component" value="Unassembled WGS sequence"/>
</dbReference>
<dbReference type="Gene3D" id="3.10.28.10">
    <property type="entry name" value="Homing endonucleases"/>
    <property type="match status" value="1"/>
</dbReference>
<dbReference type="RefSeq" id="WP_321169280.1">
    <property type="nucleotide sequence ID" value="NZ_JANHDM010000001.1"/>
</dbReference>
<dbReference type="InterPro" id="IPR027434">
    <property type="entry name" value="Homing_endonucl"/>
</dbReference>
<dbReference type="SUPFAM" id="SSF55608">
    <property type="entry name" value="Homing endonucleases"/>
    <property type="match status" value="1"/>
</dbReference>
<dbReference type="AlphaFoldDB" id="A0ABD5R087"/>
<proteinExistence type="predicted"/>
<protein>
    <recommendedName>
        <fullName evidence="1">Homing endonuclease LAGLIDADG domain-containing protein</fullName>
    </recommendedName>
</protein>
<organism evidence="2 3">
    <name type="scientific">Halorubrum rubrum</name>
    <dbReference type="NCBI Taxonomy" id="1126240"/>
    <lineage>
        <taxon>Archaea</taxon>
        <taxon>Methanobacteriati</taxon>
        <taxon>Methanobacteriota</taxon>
        <taxon>Stenosarchaea group</taxon>
        <taxon>Halobacteria</taxon>
        <taxon>Halobacteriales</taxon>
        <taxon>Haloferacaceae</taxon>
        <taxon>Halorubrum</taxon>
    </lineage>
</organism>
<comment type="caution">
    <text evidence="2">The sequence shown here is derived from an EMBL/GenBank/DDBJ whole genome shotgun (WGS) entry which is preliminary data.</text>
</comment>
<dbReference type="EMBL" id="JBHSKY010000006">
    <property type="protein sequence ID" value="MFC5278352.1"/>
    <property type="molecule type" value="Genomic_DNA"/>
</dbReference>
<dbReference type="Pfam" id="PF03161">
    <property type="entry name" value="LAGLIDADG_2"/>
    <property type="match status" value="1"/>
</dbReference>
<gene>
    <name evidence="2" type="ORF">ACFPM1_06200</name>
</gene>
<evidence type="ECO:0000313" key="2">
    <source>
        <dbReference type="EMBL" id="MFC5278352.1"/>
    </source>
</evidence>
<name>A0ABD5R087_9EURY</name>
<evidence type="ECO:0000313" key="3">
    <source>
        <dbReference type="Proteomes" id="UP001596118"/>
    </source>
</evidence>